<dbReference type="EMBL" id="KZ308902">
    <property type="protein sequence ID" value="KAG8235359.1"/>
    <property type="molecule type" value="Genomic_DNA"/>
</dbReference>
<keyword evidence="3" id="KW-0325">Glycoprotein</keyword>
<evidence type="ECO:0000313" key="7">
    <source>
        <dbReference type="Proteomes" id="UP000792457"/>
    </source>
</evidence>
<dbReference type="Pfam" id="PF00135">
    <property type="entry name" value="COesterase"/>
    <property type="match status" value="1"/>
</dbReference>
<feature type="compositionally biased region" description="Low complexity" evidence="4">
    <location>
        <begin position="474"/>
        <end position="483"/>
    </location>
</feature>
<feature type="compositionally biased region" description="Acidic residues" evidence="4">
    <location>
        <begin position="7"/>
        <end position="16"/>
    </location>
</feature>
<dbReference type="PROSITE" id="PS00941">
    <property type="entry name" value="CARBOXYLESTERASE_B_2"/>
    <property type="match status" value="1"/>
</dbReference>
<dbReference type="AlphaFoldDB" id="A0A8K0KHK3"/>
<keyword evidence="2" id="KW-0732">Signal</keyword>
<dbReference type="InterPro" id="IPR051093">
    <property type="entry name" value="Neuroligin/BSAL"/>
</dbReference>
<dbReference type="OrthoDB" id="9643759at2759"/>
<feature type="compositionally biased region" description="Low complexity" evidence="4">
    <location>
        <begin position="255"/>
        <end position="268"/>
    </location>
</feature>
<feature type="compositionally biased region" description="Polar residues" evidence="4">
    <location>
        <begin position="214"/>
        <end position="224"/>
    </location>
</feature>
<feature type="compositionally biased region" description="Pro residues" evidence="4">
    <location>
        <begin position="459"/>
        <end position="473"/>
    </location>
</feature>
<feature type="compositionally biased region" description="Basic residues" evidence="4">
    <location>
        <begin position="329"/>
        <end position="359"/>
    </location>
</feature>
<feature type="compositionally biased region" description="Low complexity" evidence="4">
    <location>
        <begin position="175"/>
        <end position="199"/>
    </location>
</feature>
<comment type="similarity">
    <text evidence="1">Belongs to the type-B carboxylesterase/lipase family.</text>
</comment>
<keyword evidence="7" id="KW-1185">Reference proteome</keyword>
<evidence type="ECO:0000259" key="5">
    <source>
        <dbReference type="Pfam" id="PF00135"/>
    </source>
</evidence>
<comment type="caution">
    <text evidence="6">The sequence shown here is derived from an EMBL/GenBank/DDBJ whole genome shotgun (WGS) entry which is preliminary data.</text>
</comment>
<feature type="region of interest" description="Disordered" evidence="4">
    <location>
        <begin position="1"/>
        <end position="64"/>
    </location>
</feature>
<feature type="compositionally biased region" description="Low complexity" evidence="4">
    <location>
        <begin position="136"/>
        <end position="157"/>
    </location>
</feature>
<organism evidence="6 7">
    <name type="scientific">Ladona fulva</name>
    <name type="common">Scarce chaser dragonfly</name>
    <name type="synonym">Libellula fulva</name>
    <dbReference type="NCBI Taxonomy" id="123851"/>
    <lineage>
        <taxon>Eukaryota</taxon>
        <taxon>Metazoa</taxon>
        <taxon>Ecdysozoa</taxon>
        <taxon>Arthropoda</taxon>
        <taxon>Hexapoda</taxon>
        <taxon>Insecta</taxon>
        <taxon>Pterygota</taxon>
        <taxon>Palaeoptera</taxon>
        <taxon>Odonata</taxon>
        <taxon>Epiprocta</taxon>
        <taxon>Anisoptera</taxon>
        <taxon>Libelluloidea</taxon>
        <taxon>Libellulidae</taxon>
        <taxon>Ladona</taxon>
    </lineage>
</organism>
<proteinExistence type="inferred from homology"/>
<dbReference type="Proteomes" id="UP000792457">
    <property type="component" value="Unassembled WGS sequence"/>
</dbReference>
<evidence type="ECO:0000256" key="2">
    <source>
        <dbReference type="ARBA" id="ARBA00022729"/>
    </source>
</evidence>
<dbReference type="InterPro" id="IPR002018">
    <property type="entry name" value="CarbesteraseB"/>
</dbReference>
<protein>
    <recommendedName>
        <fullName evidence="5">Carboxylesterase type B domain-containing protein</fullName>
    </recommendedName>
</protein>
<reference evidence="6" key="2">
    <citation type="submission" date="2017-10" db="EMBL/GenBank/DDBJ databases">
        <title>Ladona fulva Genome sequencing and assembly.</title>
        <authorList>
            <person name="Murali S."/>
            <person name="Richards S."/>
            <person name="Bandaranaike D."/>
            <person name="Bellair M."/>
            <person name="Blankenburg K."/>
            <person name="Chao H."/>
            <person name="Dinh H."/>
            <person name="Doddapaneni H."/>
            <person name="Dugan-Rocha S."/>
            <person name="Elkadiri S."/>
            <person name="Gnanaolivu R."/>
            <person name="Hernandez B."/>
            <person name="Skinner E."/>
            <person name="Javaid M."/>
            <person name="Lee S."/>
            <person name="Li M."/>
            <person name="Ming W."/>
            <person name="Munidasa M."/>
            <person name="Muniz J."/>
            <person name="Nguyen L."/>
            <person name="Hughes D."/>
            <person name="Osuji N."/>
            <person name="Pu L.-L."/>
            <person name="Puazo M."/>
            <person name="Qu C."/>
            <person name="Quiroz J."/>
            <person name="Raj R."/>
            <person name="Weissenberger G."/>
            <person name="Xin Y."/>
            <person name="Zou X."/>
            <person name="Han Y."/>
            <person name="Worley K."/>
            <person name="Muzny D."/>
            <person name="Gibbs R."/>
        </authorList>
    </citation>
    <scope>NUCLEOTIDE SEQUENCE</scope>
    <source>
        <strain evidence="6">Sampled in the wild</strain>
    </source>
</reference>
<feature type="region of interest" description="Disordered" evidence="4">
    <location>
        <begin position="136"/>
        <end position="279"/>
    </location>
</feature>
<dbReference type="SUPFAM" id="SSF53474">
    <property type="entry name" value="alpha/beta-Hydrolases"/>
    <property type="match status" value="1"/>
</dbReference>
<evidence type="ECO:0000256" key="4">
    <source>
        <dbReference type="SAM" id="MobiDB-lite"/>
    </source>
</evidence>
<feature type="region of interest" description="Disordered" evidence="4">
    <location>
        <begin position="292"/>
        <end position="359"/>
    </location>
</feature>
<gene>
    <name evidence="6" type="ORF">J437_LFUL015973</name>
</gene>
<feature type="domain" description="Carboxylesterase type B" evidence="5">
    <location>
        <begin position="362"/>
        <end position="454"/>
    </location>
</feature>
<evidence type="ECO:0000256" key="1">
    <source>
        <dbReference type="ARBA" id="ARBA00005964"/>
    </source>
</evidence>
<accession>A0A8K0KHK3</accession>
<feature type="region of interest" description="Disordered" evidence="4">
    <location>
        <begin position="457"/>
        <end position="484"/>
    </location>
</feature>
<feature type="compositionally biased region" description="Acidic residues" evidence="4">
    <location>
        <begin position="301"/>
        <end position="311"/>
    </location>
</feature>
<dbReference type="InterPro" id="IPR019819">
    <property type="entry name" value="Carboxylesterase_B_CS"/>
</dbReference>
<reference evidence="6" key="1">
    <citation type="submission" date="2013-04" db="EMBL/GenBank/DDBJ databases">
        <authorList>
            <person name="Qu J."/>
            <person name="Murali S.C."/>
            <person name="Bandaranaike D."/>
            <person name="Bellair M."/>
            <person name="Blankenburg K."/>
            <person name="Chao H."/>
            <person name="Dinh H."/>
            <person name="Doddapaneni H."/>
            <person name="Downs B."/>
            <person name="Dugan-Rocha S."/>
            <person name="Elkadiri S."/>
            <person name="Gnanaolivu R.D."/>
            <person name="Hernandez B."/>
            <person name="Javaid M."/>
            <person name="Jayaseelan J.C."/>
            <person name="Lee S."/>
            <person name="Li M."/>
            <person name="Ming W."/>
            <person name="Munidasa M."/>
            <person name="Muniz J."/>
            <person name="Nguyen L."/>
            <person name="Ongeri F."/>
            <person name="Osuji N."/>
            <person name="Pu L.-L."/>
            <person name="Puazo M."/>
            <person name="Qu C."/>
            <person name="Quiroz J."/>
            <person name="Raj R."/>
            <person name="Weissenberger G."/>
            <person name="Xin Y."/>
            <person name="Zou X."/>
            <person name="Han Y."/>
            <person name="Richards S."/>
            <person name="Worley K."/>
            <person name="Muzny D."/>
            <person name="Gibbs R."/>
        </authorList>
    </citation>
    <scope>NUCLEOTIDE SEQUENCE</scope>
    <source>
        <strain evidence="6">Sampled in the wild</strain>
    </source>
</reference>
<dbReference type="InterPro" id="IPR029058">
    <property type="entry name" value="AB_hydrolase_fold"/>
</dbReference>
<dbReference type="Gene3D" id="3.40.50.1820">
    <property type="entry name" value="alpha/beta hydrolase"/>
    <property type="match status" value="1"/>
</dbReference>
<evidence type="ECO:0000313" key="6">
    <source>
        <dbReference type="EMBL" id="KAG8235359.1"/>
    </source>
</evidence>
<dbReference type="PANTHER" id="PTHR43903">
    <property type="entry name" value="NEUROLIGIN"/>
    <property type="match status" value="1"/>
</dbReference>
<sequence>MAAGEVTGEEGEEEEAAPARHGWPPNATESGSRRPPGSALRVVGDAGSGGMGTGMWSTANVGDRRVPVPKRPFKAPHPRTAPTIARVILVFTTLVAIATIATAQHHHGYTHKYSTRVVRTKYGALRGVVVFLPSPNSPTASQSAPSASSVSASSSPATGFSQRRRTNGGGPGGTSKSVRSVHSPPRPTSSSSAPYSHTPTFGDATNPGRGQYGKLTSTVSTLPTSGRHPRSAYSPEPTKEGGPSSVATPGDDAKSTTLTESAELSTETGNSSTYSEPEATKTVYEEWVKGDSLDSQQNVQGEEEEEVGVEPEDSRQEEGVTKGVGGGRSKWRKGKRRKRRRRRSGASSRRPRPFRPARQRHPYAVEAFLGVPYATPPLGRLRYMPPLTPSPWRGTKVADTLPPVCPQRGKPRVENATEALLAMPRGRLRHLRRLLPLLQTSSEDCLYLNVYVPLGRHGGPPPAPPPTTTPTPQPTSGHHQPTTNGEYKYIFQSLIGLW</sequence>
<evidence type="ECO:0000256" key="3">
    <source>
        <dbReference type="ARBA" id="ARBA00023180"/>
    </source>
</evidence>
<name>A0A8K0KHK3_LADFU</name>